<dbReference type="PANTHER" id="PTHR10824">
    <property type="entry name" value="ACYL-COENZYME A THIOESTERASE-RELATED"/>
    <property type="match status" value="1"/>
</dbReference>
<sequence>MMGAFVTSPMLTVQPSRGLVDEKFQVVVKNLPPRQEVTLHSLHQSERSDFWEAFGHYVSDGKGTVTVAEDARAGGSYQGTEPMGLLWSMKPVPGSRTGLRLRKKDVRTPMVVQISVYRGHISHGFRETPALACAVAERWYMAPGVRRVDIEEKGVRGTLFLPPGPGPFPGVLDLWGGGGGLVEYRSALLASQGYVSMALEYMTPKIMEKFTLKEYHYFEAGFAILRDHPQVCSDRVAVLGLSFGTTVALTMAVCSPLIKPRCLVCFSGSHQLPVEEPLSDVLNWINKNRDKVQFDEEKRVISRYLLLPIPSDPSKKVKVGKIQCPLLFIVGEDDQSWPVSEMAEDIEKMMKEAGNSHLLTTVSYPGAGHLIEPPYTPHFSSSIIVSATTKEKAVMLWGGETKAHSHAQEHSWQRTLAFLEQHLYSSGDKSDRSNL</sequence>
<dbReference type="GO" id="GO:0047617">
    <property type="term" value="F:fatty acyl-CoA hydrolase activity"/>
    <property type="evidence" value="ECO:0007669"/>
    <property type="project" value="TreeGrafter"/>
</dbReference>
<evidence type="ECO:0000259" key="4">
    <source>
        <dbReference type="Pfam" id="PF08840"/>
    </source>
</evidence>
<feature type="active site" description="Charge relay system" evidence="2">
    <location>
        <position position="334"/>
    </location>
</feature>
<dbReference type="EMBL" id="JAFDVH010000025">
    <property type="protein sequence ID" value="KAG7454701.1"/>
    <property type="molecule type" value="Genomic_DNA"/>
</dbReference>
<feature type="domain" description="BAAT/Acyl-CoA thioester hydrolase C-terminal" evidence="4">
    <location>
        <begin position="216"/>
        <end position="424"/>
    </location>
</feature>
<organism evidence="5 6">
    <name type="scientific">Megalops atlanticus</name>
    <name type="common">Tarpon</name>
    <name type="synonym">Clupea gigantea</name>
    <dbReference type="NCBI Taxonomy" id="7932"/>
    <lineage>
        <taxon>Eukaryota</taxon>
        <taxon>Metazoa</taxon>
        <taxon>Chordata</taxon>
        <taxon>Craniata</taxon>
        <taxon>Vertebrata</taxon>
        <taxon>Euteleostomi</taxon>
        <taxon>Actinopterygii</taxon>
        <taxon>Neopterygii</taxon>
        <taxon>Teleostei</taxon>
        <taxon>Elopiformes</taxon>
        <taxon>Megalopidae</taxon>
        <taxon>Megalops</taxon>
    </lineage>
</organism>
<dbReference type="InterPro" id="IPR014940">
    <property type="entry name" value="BAAT_C"/>
</dbReference>
<comment type="similarity">
    <text evidence="1">Belongs to the C/M/P thioester hydrolase family.</text>
</comment>
<dbReference type="InterPro" id="IPR029058">
    <property type="entry name" value="AB_hydrolase_fold"/>
</dbReference>
<feature type="active site" description="Charge relay system" evidence="2">
    <location>
        <position position="242"/>
    </location>
</feature>
<dbReference type="SUPFAM" id="SSF53474">
    <property type="entry name" value="alpha/beta-Hydrolases"/>
    <property type="match status" value="1"/>
</dbReference>
<comment type="caution">
    <text evidence="5">The sequence shown here is derived from an EMBL/GenBank/DDBJ whole genome shotgun (WGS) entry which is preliminary data.</text>
</comment>
<dbReference type="AlphaFoldDB" id="A0A9D3P960"/>
<feature type="domain" description="Acyl-CoA thioester hydrolase/bile acid-CoA amino acid N-acetyltransferase" evidence="3">
    <location>
        <begin position="21"/>
        <end position="152"/>
    </location>
</feature>
<dbReference type="PIRSF" id="PIRSF016521">
    <property type="entry name" value="Acyl-CoA_hydro"/>
    <property type="match status" value="1"/>
</dbReference>
<protein>
    <submittedName>
        <fullName evidence="5">Uncharacterized protein</fullName>
    </submittedName>
</protein>
<dbReference type="InterPro" id="IPR042490">
    <property type="entry name" value="Thio_Ohase/BAAT_N"/>
</dbReference>
<dbReference type="Pfam" id="PF04775">
    <property type="entry name" value="Bile_Hydr_Trans"/>
    <property type="match status" value="1"/>
</dbReference>
<evidence type="ECO:0000313" key="5">
    <source>
        <dbReference type="EMBL" id="KAG7454701.1"/>
    </source>
</evidence>
<dbReference type="Gene3D" id="3.40.50.1820">
    <property type="entry name" value="alpha/beta hydrolase"/>
    <property type="match status" value="1"/>
</dbReference>
<dbReference type="PANTHER" id="PTHR10824:SF36">
    <property type="entry name" value="ACYL-COA THIOESTERASE 17-RELATED"/>
    <property type="match status" value="1"/>
</dbReference>
<dbReference type="Proteomes" id="UP001046870">
    <property type="component" value="Chromosome 25"/>
</dbReference>
<dbReference type="OrthoDB" id="6347013at2759"/>
<evidence type="ECO:0000256" key="1">
    <source>
        <dbReference type="ARBA" id="ARBA00006538"/>
    </source>
</evidence>
<dbReference type="GO" id="GO:0006637">
    <property type="term" value="P:acyl-CoA metabolic process"/>
    <property type="evidence" value="ECO:0007669"/>
    <property type="project" value="InterPro"/>
</dbReference>
<dbReference type="FunFam" id="2.60.40.2240:FF:000002">
    <property type="entry name" value="Acyl-CoA thioesterase 18"/>
    <property type="match status" value="1"/>
</dbReference>
<proteinExistence type="inferred from homology"/>
<dbReference type="InterPro" id="IPR016662">
    <property type="entry name" value="Acyl-CoA_thioEstase_long-chain"/>
</dbReference>
<keyword evidence="6" id="KW-1185">Reference proteome</keyword>
<accession>A0A9D3P960</accession>
<name>A0A9D3P960_MEGAT</name>
<dbReference type="Gene3D" id="2.60.40.2240">
    <property type="entry name" value="Acyl-CoA thioester hydrolase/BAAT N-terminal domain"/>
    <property type="match status" value="1"/>
</dbReference>
<dbReference type="GO" id="GO:0006631">
    <property type="term" value="P:fatty acid metabolic process"/>
    <property type="evidence" value="ECO:0007669"/>
    <property type="project" value="TreeGrafter"/>
</dbReference>
<reference evidence="5" key="1">
    <citation type="submission" date="2021-01" db="EMBL/GenBank/DDBJ databases">
        <authorList>
            <person name="Zahm M."/>
            <person name="Roques C."/>
            <person name="Cabau C."/>
            <person name="Klopp C."/>
            <person name="Donnadieu C."/>
            <person name="Jouanno E."/>
            <person name="Lampietro C."/>
            <person name="Louis A."/>
            <person name="Herpin A."/>
            <person name="Echchiki A."/>
            <person name="Berthelot C."/>
            <person name="Parey E."/>
            <person name="Roest-Crollius H."/>
            <person name="Braasch I."/>
            <person name="Postlethwait J."/>
            <person name="Bobe J."/>
            <person name="Montfort J."/>
            <person name="Bouchez O."/>
            <person name="Begum T."/>
            <person name="Mejri S."/>
            <person name="Adams A."/>
            <person name="Chen W.-J."/>
            <person name="Guiguen Y."/>
        </authorList>
    </citation>
    <scope>NUCLEOTIDE SEQUENCE</scope>
    <source>
        <strain evidence="5">YG-15Mar2019-1</strain>
        <tissue evidence="5">Brain</tissue>
    </source>
</reference>
<feature type="active site" description="Charge relay system" evidence="2">
    <location>
        <position position="369"/>
    </location>
</feature>
<evidence type="ECO:0000256" key="2">
    <source>
        <dbReference type="PIRSR" id="PIRSR016521-1"/>
    </source>
</evidence>
<dbReference type="InterPro" id="IPR006862">
    <property type="entry name" value="Thio_Ohase/aa_AcTrfase"/>
</dbReference>
<gene>
    <name evidence="5" type="ORF">MATL_G00262570</name>
</gene>
<evidence type="ECO:0000313" key="6">
    <source>
        <dbReference type="Proteomes" id="UP001046870"/>
    </source>
</evidence>
<dbReference type="Pfam" id="PF08840">
    <property type="entry name" value="BAAT_C"/>
    <property type="match status" value="1"/>
</dbReference>
<evidence type="ECO:0000259" key="3">
    <source>
        <dbReference type="Pfam" id="PF04775"/>
    </source>
</evidence>
<dbReference type="FunFam" id="3.40.50.1820:FF:000024">
    <property type="entry name" value="acyl-coenzyme A thioesterase 4"/>
    <property type="match status" value="1"/>
</dbReference>